<evidence type="ECO:0000313" key="3">
    <source>
        <dbReference type="EMBL" id="RWX74098.1"/>
    </source>
</evidence>
<accession>A0A3S3TT75</accession>
<dbReference type="PANTHER" id="PTHR43666:SF1">
    <property type="entry name" value="CONSERVED PROTEIN"/>
    <property type="match status" value="1"/>
</dbReference>
<feature type="domain" description="Metalloprotease TldD/E C-terminal" evidence="1">
    <location>
        <begin position="221"/>
        <end position="439"/>
    </location>
</feature>
<reference evidence="3 4" key="1">
    <citation type="submission" date="2018-12" db="EMBL/GenBank/DDBJ databases">
        <title>The complete genome of the methanogenic archaea of the candidate phylum Verstraetearchaeota, obtained from the metagenome of underground thermal water.</title>
        <authorList>
            <person name="Kadnikov V.V."/>
            <person name="Mardanov A.V."/>
            <person name="Beletsky A.V."/>
            <person name="Karnachuk O.V."/>
            <person name="Ravin N.V."/>
        </authorList>
    </citation>
    <scope>NUCLEOTIDE SEQUENCE [LARGE SCALE GENOMIC DNA]</scope>
    <source>
        <strain evidence="3">Ch88</strain>
    </source>
</reference>
<feature type="domain" description="Metalloprotease TldD/E central" evidence="2">
    <location>
        <begin position="118"/>
        <end position="211"/>
    </location>
</feature>
<dbReference type="PANTHER" id="PTHR43666">
    <property type="entry name" value="TLDD PROTEIN"/>
    <property type="match status" value="1"/>
</dbReference>
<dbReference type="Pfam" id="PF19289">
    <property type="entry name" value="PmbA_TldD_3rd"/>
    <property type="match status" value="1"/>
</dbReference>
<gene>
    <name evidence="3" type="ORF">Metus_0123</name>
</gene>
<dbReference type="Pfam" id="PF19290">
    <property type="entry name" value="PmbA_TldD_2nd"/>
    <property type="match status" value="1"/>
</dbReference>
<dbReference type="EMBL" id="RXGA01000001">
    <property type="protein sequence ID" value="RWX74098.1"/>
    <property type="molecule type" value="Genomic_DNA"/>
</dbReference>
<dbReference type="InterPro" id="IPR045570">
    <property type="entry name" value="Metalloprtase-TldD/E_cen_dom"/>
</dbReference>
<dbReference type="Gene3D" id="3.30.2290.10">
    <property type="entry name" value="PmbA/TldD superfamily"/>
    <property type="match status" value="1"/>
</dbReference>
<evidence type="ECO:0000259" key="2">
    <source>
        <dbReference type="Pfam" id="PF19290"/>
    </source>
</evidence>
<comment type="caution">
    <text evidence="3">The sequence shown here is derived from an EMBL/GenBank/DDBJ whole genome shotgun (WGS) entry which is preliminary data.</text>
</comment>
<evidence type="ECO:0000259" key="1">
    <source>
        <dbReference type="Pfam" id="PF19289"/>
    </source>
</evidence>
<protein>
    <submittedName>
        <fullName evidence="3">TldE protein, part of TldE/TldD proteolytic complex</fullName>
    </submittedName>
</protein>
<proteinExistence type="predicted"/>
<name>A0A3S3TT75_METS7</name>
<dbReference type="GO" id="GO:0006508">
    <property type="term" value="P:proteolysis"/>
    <property type="evidence" value="ECO:0007669"/>
    <property type="project" value="InterPro"/>
</dbReference>
<dbReference type="SUPFAM" id="SSF111283">
    <property type="entry name" value="Putative modulator of DNA gyrase, PmbA/TldD"/>
    <property type="match status" value="1"/>
</dbReference>
<dbReference type="AlphaFoldDB" id="A0A3S3TT75"/>
<dbReference type="Proteomes" id="UP000288215">
    <property type="component" value="Unassembled WGS sequence"/>
</dbReference>
<dbReference type="InterPro" id="IPR035068">
    <property type="entry name" value="TldD/PmbA_N"/>
</dbReference>
<dbReference type="InterPro" id="IPR036059">
    <property type="entry name" value="TldD/PmbA_sf"/>
</dbReference>
<evidence type="ECO:0000313" key="4">
    <source>
        <dbReference type="Proteomes" id="UP000288215"/>
    </source>
</evidence>
<organism evidence="3 4">
    <name type="scientific">Methanosuratincola subterraneus</name>
    <dbReference type="NCBI Taxonomy" id="2593994"/>
    <lineage>
        <taxon>Archaea</taxon>
        <taxon>Thermoproteota</taxon>
        <taxon>Methanosuratincolia</taxon>
        <taxon>Candidatus Methanomethylicales</taxon>
        <taxon>Candidatus Methanomethylicaceae</taxon>
        <taxon>Candidatus Methanosuratincola (ex Vanwonterghem et al. 2016)</taxon>
    </lineage>
</organism>
<dbReference type="InterPro" id="IPR045569">
    <property type="entry name" value="Metalloprtase-TldD/E_C"/>
</dbReference>
<sequence length="445" mass="48571">MGWFTIKEKLFEIGDRVRKGFLSMGADQAIVIPSHIERLMVRFSNNKTTVVQNWSLMGIDALAVFGKKKVITRMEDLSEGGIERGLERAVKCAPMVSDSETITDVEATKFPDRRSDQAIDPERINDCISNCIDAAMKEGGERSAGIFNAEARKVAILTSSGGEGYDERSSFELNVRSFAGEGSGQGLTCATEMRALDADGAGRRAGMIARMSRERVQWSEGSYEVLLGPIIFANLIERVGDASSAFSVEAGVSFLSGKMGEKVAPEMVTIEDDGSDPNGLNSRTFDDECVPVRKTAIVAEGRMSAYLHNKSTAKRFGTISTGNAGWVAPSPWNLKVSAGDISMDEMISEMRRGVYVVSNWYTRFQNYATGDFSTICRDGTFLVEGGEVKGALRGVRISDNMLRILGSIRQVSSDRNWVRWWEVRTPALVPAVLASGVMLTKAQGS</sequence>
<dbReference type="GO" id="GO:0008237">
    <property type="term" value="F:metallopeptidase activity"/>
    <property type="evidence" value="ECO:0007669"/>
    <property type="project" value="InterPro"/>
</dbReference>